<evidence type="ECO:0000256" key="3">
    <source>
        <dbReference type="ARBA" id="ARBA00005150"/>
    </source>
</evidence>
<keyword evidence="13" id="KW-0289">Folate biosynthesis</keyword>
<keyword evidence="10 21" id="KW-0547">Nucleotide-binding</keyword>
<proteinExistence type="inferred from homology"/>
<evidence type="ECO:0000256" key="13">
    <source>
        <dbReference type="ARBA" id="ARBA00022909"/>
    </source>
</evidence>
<dbReference type="Pfam" id="PF02875">
    <property type="entry name" value="Mur_ligase_C"/>
    <property type="match status" value="1"/>
</dbReference>
<evidence type="ECO:0000256" key="14">
    <source>
        <dbReference type="ARBA" id="ARBA00030048"/>
    </source>
</evidence>
<dbReference type="KEGG" id="anh:A6F65_01425"/>
<evidence type="ECO:0000313" key="23">
    <source>
        <dbReference type="EMBL" id="ANU07730.1"/>
    </source>
</evidence>
<evidence type="ECO:0000256" key="4">
    <source>
        <dbReference type="ARBA" id="ARBA00008276"/>
    </source>
</evidence>
<dbReference type="NCBIfam" id="TIGR01499">
    <property type="entry name" value="folC"/>
    <property type="match status" value="1"/>
</dbReference>
<evidence type="ECO:0000256" key="7">
    <source>
        <dbReference type="ARBA" id="ARBA00019357"/>
    </source>
</evidence>
<evidence type="ECO:0000256" key="21">
    <source>
        <dbReference type="PIRNR" id="PIRNR001563"/>
    </source>
</evidence>
<keyword evidence="24" id="KW-1185">Reference proteome</keyword>
<comment type="catalytic activity">
    <reaction evidence="18">
        <text>10-formyltetrahydrofolyl-(gamma-L-Glu)(n) + L-glutamate + ATP = 10-formyltetrahydrofolyl-(gamma-L-Glu)(n+1) + ADP + phosphate + H(+)</text>
        <dbReference type="Rhea" id="RHEA:51904"/>
        <dbReference type="Rhea" id="RHEA-COMP:13088"/>
        <dbReference type="Rhea" id="RHEA-COMP:14300"/>
        <dbReference type="ChEBI" id="CHEBI:15378"/>
        <dbReference type="ChEBI" id="CHEBI:29985"/>
        <dbReference type="ChEBI" id="CHEBI:30616"/>
        <dbReference type="ChEBI" id="CHEBI:43474"/>
        <dbReference type="ChEBI" id="CHEBI:134413"/>
        <dbReference type="ChEBI" id="CHEBI:456216"/>
        <dbReference type="EC" id="6.3.2.17"/>
    </reaction>
</comment>
<dbReference type="EC" id="6.3.2.17" evidence="6"/>
<organism evidence="23 24">
    <name type="scientific">Paraurantiacibacter namhicola</name>
    <dbReference type="NCBI Taxonomy" id="645517"/>
    <lineage>
        <taxon>Bacteria</taxon>
        <taxon>Pseudomonadati</taxon>
        <taxon>Pseudomonadota</taxon>
        <taxon>Alphaproteobacteria</taxon>
        <taxon>Sphingomonadales</taxon>
        <taxon>Erythrobacteraceae</taxon>
        <taxon>Paraurantiacibacter</taxon>
    </lineage>
</organism>
<dbReference type="EMBL" id="CP016545">
    <property type="protein sequence ID" value="ANU07730.1"/>
    <property type="molecule type" value="Genomic_DNA"/>
</dbReference>
<evidence type="ECO:0000256" key="19">
    <source>
        <dbReference type="ARBA" id="ARBA00049035"/>
    </source>
</evidence>
<evidence type="ECO:0000256" key="15">
    <source>
        <dbReference type="ARBA" id="ARBA00030592"/>
    </source>
</evidence>
<evidence type="ECO:0000256" key="18">
    <source>
        <dbReference type="ARBA" id="ARBA00047808"/>
    </source>
</evidence>
<reference evidence="23 24" key="1">
    <citation type="submission" date="2016-07" db="EMBL/GenBank/DDBJ databases">
        <title>Complete genome sequence of Altererythrobacter namhicola JCM 16345T, containing esterase-encoding genes.</title>
        <authorList>
            <person name="Cheng H."/>
            <person name="Wu Y.-H."/>
            <person name="Jian S.-L."/>
            <person name="Huo Y.-Y."/>
            <person name="Wang C.-S."/>
            <person name="Xu X.-W."/>
        </authorList>
    </citation>
    <scope>NUCLEOTIDE SEQUENCE [LARGE SCALE GENOMIC DNA]</scope>
    <source>
        <strain evidence="23 24">JCM 16345</strain>
    </source>
</reference>
<evidence type="ECO:0000256" key="8">
    <source>
        <dbReference type="ARBA" id="ARBA00022598"/>
    </source>
</evidence>
<dbReference type="PANTHER" id="PTHR11136">
    <property type="entry name" value="FOLYLPOLYGLUTAMATE SYNTHASE-RELATED"/>
    <property type="match status" value="1"/>
</dbReference>
<dbReference type="GO" id="GO:0005524">
    <property type="term" value="F:ATP binding"/>
    <property type="evidence" value="ECO:0007669"/>
    <property type="project" value="UniProtKB-KW"/>
</dbReference>
<dbReference type="GO" id="GO:0004326">
    <property type="term" value="F:tetrahydrofolylpolyglutamate synthase activity"/>
    <property type="evidence" value="ECO:0007669"/>
    <property type="project" value="UniProtKB-EC"/>
</dbReference>
<evidence type="ECO:0000256" key="20">
    <source>
        <dbReference type="ARBA" id="ARBA00049161"/>
    </source>
</evidence>
<keyword evidence="11 21" id="KW-0067">ATP-binding</keyword>
<dbReference type="PROSITE" id="PS01012">
    <property type="entry name" value="FOLYLPOLYGLU_SYNT_2"/>
    <property type="match status" value="1"/>
</dbReference>
<dbReference type="PANTHER" id="PTHR11136:SF0">
    <property type="entry name" value="DIHYDROFOLATE SYNTHETASE-RELATED"/>
    <property type="match status" value="1"/>
</dbReference>
<sequence>MKDFATHDDPAVQAQLNRLQALSLPHGRIGLETIRTLLDRLGNPQDSLPPTFHVAGTNGKGSTCAFLLAMLEADGKTVHSATKPHLVRYNERIRIAGELVSDAMLAALLKEVLDASEDLDPSFFEVTTAATFLAFSREPADACIIEVGLGGRFDATNVMQRPAACGIASLGIDHEHFLLVPEEGVPETPIVRIAFEKSGIARPGSPLCVQEYLREDVRLEIERRAGLAEAPLHMRGREWWADVGDAINYRDKHGELALPLPTLPGRHQADNAALAVAMLRHQDFVTVSPAAMAEGIRSASWPARIQTLGEGPLTRILPGRTVLLDGGHNADAADALAAHVAGLPQPVHAVVGMMAAKDARTFLAILGPFFESLQAVPIVGSAHIDTQELVEIARETLPASQPATSVKAALQAIADNTPAQGTVLICGSLYLAGQVLEANGEIPG</sequence>
<gene>
    <name evidence="23" type="primary">folC</name>
    <name evidence="23" type="ORF">A6F65_01425</name>
</gene>
<dbReference type="PIRSF" id="PIRSF001563">
    <property type="entry name" value="Folylpolyglu_synth"/>
    <property type="match status" value="1"/>
</dbReference>
<protein>
    <recommendedName>
        <fullName evidence="7">Dihydrofolate synthase/folylpolyglutamate synthase</fullName>
        <ecNumber evidence="5">6.3.2.12</ecNumber>
        <ecNumber evidence="6">6.3.2.17</ecNumber>
    </recommendedName>
    <alternativeName>
        <fullName evidence="16">Folylpoly-gamma-glutamate synthetase-dihydrofolate synthetase</fullName>
    </alternativeName>
    <alternativeName>
        <fullName evidence="14">Folylpolyglutamate synthetase</fullName>
    </alternativeName>
    <alternativeName>
        <fullName evidence="15">Tetrahydrofolylpolyglutamate synthase</fullName>
    </alternativeName>
</protein>
<comment type="pathway">
    <text evidence="3">Cofactor biosynthesis; tetrahydrofolylpolyglutamate biosynthesis.</text>
</comment>
<dbReference type="Proteomes" id="UP000092698">
    <property type="component" value="Chromosome"/>
</dbReference>
<dbReference type="InterPro" id="IPR001645">
    <property type="entry name" value="Folylpolyglutamate_synth"/>
</dbReference>
<evidence type="ECO:0000256" key="5">
    <source>
        <dbReference type="ARBA" id="ARBA00013023"/>
    </source>
</evidence>
<evidence type="ECO:0000256" key="12">
    <source>
        <dbReference type="ARBA" id="ARBA00022842"/>
    </source>
</evidence>
<comment type="similarity">
    <text evidence="4 21">Belongs to the folylpolyglutamate synthase family.</text>
</comment>
<keyword evidence="8 21" id="KW-0436">Ligase</keyword>
<keyword evidence="9" id="KW-0479">Metal-binding</keyword>
<evidence type="ECO:0000313" key="24">
    <source>
        <dbReference type="Proteomes" id="UP000092698"/>
    </source>
</evidence>
<evidence type="ECO:0000256" key="10">
    <source>
        <dbReference type="ARBA" id="ARBA00022741"/>
    </source>
</evidence>
<dbReference type="SUPFAM" id="SSF53244">
    <property type="entry name" value="MurD-like peptide ligases, peptide-binding domain"/>
    <property type="match status" value="1"/>
</dbReference>
<keyword evidence="12" id="KW-0460">Magnesium</keyword>
<name>A0A1C7D8C4_9SPHN</name>
<evidence type="ECO:0000256" key="16">
    <source>
        <dbReference type="ARBA" id="ARBA00032510"/>
    </source>
</evidence>
<dbReference type="GO" id="GO:0046656">
    <property type="term" value="P:folic acid biosynthetic process"/>
    <property type="evidence" value="ECO:0007669"/>
    <property type="project" value="UniProtKB-KW"/>
</dbReference>
<dbReference type="STRING" id="645517.A6F65_01425"/>
<comment type="pathway">
    <text evidence="2">Cofactor biosynthesis; tetrahydrofolate biosynthesis; 7,8-dihydrofolate from 2-amino-4-hydroxy-6-hydroxymethyl-7,8-dihydropteridine diphosphate and 4-aminobenzoate: step 2/2.</text>
</comment>
<dbReference type="InterPro" id="IPR036615">
    <property type="entry name" value="Mur_ligase_C_dom_sf"/>
</dbReference>
<comment type="catalytic activity">
    <reaction evidence="19">
        <text>(6R)-5,10-methylenetetrahydrofolyl-(gamma-L-Glu)(n) + L-glutamate + ATP = (6R)-5,10-methylenetetrahydrofolyl-(gamma-L-Glu)(n+1) + ADP + phosphate + H(+)</text>
        <dbReference type="Rhea" id="RHEA:51912"/>
        <dbReference type="Rhea" id="RHEA-COMP:13257"/>
        <dbReference type="Rhea" id="RHEA-COMP:13258"/>
        <dbReference type="ChEBI" id="CHEBI:15378"/>
        <dbReference type="ChEBI" id="CHEBI:29985"/>
        <dbReference type="ChEBI" id="CHEBI:30616"/>
        <dbReference type="ChEBI" id="CHEBI:43474"/>
        <dbReference type="ChEBI" id="CHEBI:136572"/>
        <dbReference type="ChEBI" id="CHEBI:456216"/>
        <dbReference type="EC" id="6.3.2.17"/>
    </reaction>
</comment>
<comment type="catalytic activity">
    <reaction evidence="17">
        <text>(6S)-5,6,7,8-tetrahydrofolyl-(gamma-L-Glu)(n) + L-glutamate + ATP = (6S)-5,6,7,8-tetrahydrofolyl-(gamma-L-Glu)(n+1) + ADP + phosphate + H(+)</text>
        <dbReference type="Rhea" id="RHEA:10580"/>
        <dbReference type="Rhea" id="RHEA-COMP:14738"/>
        <dbReference type="Rhea" id="RHEA-COMP:14740"/>
        <dbReference type="ChEBI" id="CHEBI:15378"/>
        <dbReference type="ChEBI" id="CHEBI:29985"/>
        <dbReference type="ChEBI" id="CHEBI:30616"/>
        <dbReference type="ChEBI" id="CHEBI:43474"/>
        <dbReference type="ChEBI" id="CHEBI:141005"/>
        <dbReference type="ChEBI" id="CHEBI:456216"/>
        <dbReference type="EC" id="6.3.2.17"/>
    </reaction>
</comment>
<dbReference type="GO" id="GO:0008841">
    <property type="term" value="F:dihydrofolate synthase activity"/>
    <property type="evidence" value="ECO:0007669"/>
    <property type="project" value="UniProtKB-EC"/>
</dbReference>
<dbReference type="GO" id="GO:0046872">
    <property type="term" value="F:metal ion binding"/>
    <property type="evidence" value="ECO:0007669"/>
    <property type="project" value="UniProtKB-KW"/>
</dbReference>
<evidence type="ECO:0000256" key="1">
    <source>
        <dbReference type="ARBA" id="ARBA00002714"/>
    </source>
</evidence>
<dbReference type="RefSeq" id="WP_067787175.1">
    <property type="nucleotide sequence ID" value="NZ_CP016545.1"/>
</dbReference>
<dbReference type="PATRIC" id="fig|645517.4.peg.1419"/>
<evidence type="ECO:0000256" key="11">
    <source>
        <dbReference type="ARBA" id="ARBA00022840"/>
    </source>
</evidence>
<comment type="catalytic activity">
    <reaction evidence="20">
        <text>7,8-dihydropteroate + L-glutamate + ATP = 7,8-dihydrofolate + ADP + phosphate + H(+)</text>
        <dbReference type="Rhea" id="RHEA:23584"/>
        <dbReference type="ChEBI" id="CHEBI:15378"/>
        <dbReference type="ChEBI" id="CHEBI:17839"/>
        <dbReference type="ChEBI" id="CHEBI:29985"/>
        <dbReference type="ChEBI" id="CHEBI:30616"/>
        <dbReference type="ChEBI" id="CHEBI:43474"/>
        <dbReference type="ChEBI" id="CHEBI:57451"/>
        <dbReference type="ChEBI" id="CHEBI:456216"/>
        <dbReference type="EC" id="6.3.2.12"/>
    </reaction>
</comment>
<feature type="domain" description="Mur ligase C-terminal" evidence="22">
    <location>
        <begin position="319"/>
        <end position="428"/>
    </location>
</feature>
<evidence type="ECO:0000256" key="2">
    <source>
        <dbReference type="ARBA" id="ARBA00004799"/>
    </source>
</evidence>
<dbReference type="GO" id="GO:0005737">
    <property type="term" value="C:cytoplasm"/>
    <property type="evidence" value="ECO:0007669"/>
    <property type="project" value="TreeGrafter"/>
</dbReference>
<dbReference type="InterPro" id="IPR004101">
    <property type="entry name" value="Mur_ligase_C"/>
</dbReference>
<comment type="function">
    <text evidence="1">Functions in two distinct reactions of the de novo folate biosynthetic pathway. Catalyzes the addition of a glutamate residue to dihydropteroate (7,8-dihydropteroate or H2Pte) to form dihydrofolate (7,8-dihydrofolate monoglutamate or H2Pte-Glu). Also catalyzes successive additions of L-glutamate to tetrahydrofolate or 10-formyltetrahydrofolate or 5,10-methylenetetrahydrofolate, leading to folylpolyglutamate derivatives.</text>
</comment>
<dbReference type="EC" id="6.3.2.12" evidence="5"/>
<dbReference type="AlphaFoldDB" id="A0A1C7D8C4"/>
<dbReference type="InterPro" id="IPR018109">
    <property type="entry name" value="Folylpolyglutamate_synth_CS"/>
</dbReference>
<dbReference type="InterPro" id="IPR036565">
    <property type="entry name" value="Mur-like_cat_sf"/>
</dbReference>
<dbReference type="Gene3D" id="3.90.190.20">
    <property type="entry name" value="Mur ligase, C-terminal domain"/>
    <property type="match status" value="1"/>
</dbReference>
<evidence type="ECO:0000256" key="6">
    <source>
        <dbReference type="ARBA" id="ARBA00013025"/>
    </source>
</evidence>
<dbReference type="SUPFAM" id="SSF53623">
    <property type="entry name" value="MurD-like peptide ligases, catalytic domain"/>
    <property type="match status" value="1"/>
</dbReference>
<evidence type="ECO:0000256" key="9">
    <source>
        <dbReference type="ARBA" id="ARBA00022723"/>
    </source>
</evidence>
<evidence type="ECO:0000256" key="17">
    <source>
        <dbReference type="ARBA" id="ARBA00047493"/>
    </source>
</evidence>
<dbReference type="OrthoDB" id="9809356at2"/>
<accession>A0A1C7D8C4</accession>
<evidence type="ECO:0000259" key="22">
    <source>
        <dbReference type="Pfam" id="PF02875"/>
    </source>
</evidence>
<dbReference type="Gene3D" id="3.40.1190.10">
    <property type="entry name" value="Mur-like, catalytic domain"/>
    <property type="match status" value="1"/>
</dbReference>